<dbReference type="InterPro" id="IPR036188">
    <property type="entry name" value="FAD/NAD-bd_sf"/>
</dbReference>
<dbReference type="PANTHER" id="PTHR42685">
    <property type="entry name" value="GERANYLGERANYL DIPHOSPHATE REDUCTASE"/>
    <property type="match status" value="1"/>
</dbReference>
<name>A0A7J3VTG8_CALS0</name>
<reference evidence="1" key="1">
    <citation type="journal article" date="2020" name="mSystems">
        <title>Genome- and Community-Level Interaction Insights into Carbon Utilization and Element Cycling Functions of Hydrothermarchaeota in Hydrothermal Sediment.</title>
        <authorList>
            <person name="Zhou Z."/>
            <person name="Liu Y."/>
            <person name="Xu W."/>
            <person name="Pan J."/>
            <person name="Luo Z.H."/>
            <person name="Li M."/>
        </authorList>
    </citation>
    <scope>NUCLEOTIDE SEQUENCE [LARGE SCALE GENOMIC DNA]</scope>
    <source>
        <strain evidence="1">SpSt-1074</strain>
    </source>
</reference>
<dbReference type="Gene3D" id="3.50.50.60">
    <property type="entry name" value="FAD/NAD(P)-binding domain"/>
    <property type="match status" value="1"/>
</dbReference>
<dbReference type="InterPro" id="IPR050407">
    <property type="entry name" value="Geranylgeranyl_reductase"/>
</dbReference>
<organism evidence="1">
    <name type="scientific">Caldiarchaeum subterraneum</name>
    <dbReference type="NCBI Taxonomy" id="311458"/>
    <lineage>
        <taxon>Archaea</taxon>
        <taxon>Nitrososphaerota</taxon>
        <taxon>Candidatus Caldarchaeales</taxon>
        <taxon>Candidatus Caldarchaeaceae</taxon>
        <taxon>Candidatus Caldarchaeum</taxon>
    </lineage>
</organism>
<comment type="caution">
    <text evidence="1">The sequence shown here is derived from an EMBL/GenBank/DDBJ whole genome shotgun (WGS) entry which is preliminary data.</text>
</comment>
<accession>A0A7J3VTG8</accession>
<dbReference type="EMBL" id="DRXH01000132">
    <property type="protein sequence ID" value="HHM44417.1"/>
    <property type="molecule type" value="Genomic_DNA"/>
</dbReference>
<dbReference type="SUPFAM" id="SSF51905">
    <property type="entry name" value="FAD/NAD(P)-binding domain"/>
    <property type="match status" value="1"/>
</dbReference>
<dbReference type="PANTHER" id="PTHR42685:SF21">
    <property type="entry name" value="DEHYDROGENASE (FLAVOPROTEIN)-LIKE PROTEIN"/>
    <property type="match status" value="1"/>
</dbReference>
<sequence>MKIAVVGLGVAGSYLVRRLSMLGYEVRGFERQPLESFKAICAWGTSRNAMKQLLRNVDFDFDDFLLHLGGKLTLDNGARTSDIPLKGLCTYDKASLEVELARGLDVAYGSPAELEYLLKRFDLVVDATGVTRALLPRPSSDEVVPCFEYRMRYLNGKPYDDFYVRIFSRWTGYLWYFPLGEDEAYLGAGDMQSNQVREVNSFSKRHGGEVVVKVGKAVRITPPELSQPIVSGKVVGVGESVGTVYPMLGEGIVPSLECAELFVENIDDLDSYVQKVLERFKPFADVYRMVKLRQRGELSLLKHMPLLMRCYRYMKEREDRFGMTIRYSDLQLILEA</sequence>
<protein>
    <submittedName>
        <fullName evidence="1">NAD(P)/FAD-dependent oxidoreductase</fullName>
    </submittedName>
</protein>
<gene>
    <name evidence="1" type="ORF">ENM31_03875</name>
</gene>
<evidence type="ECO:0000313" key="1">
    <source>
        <dbReference type="EMBL" id="HHM44417.1"/>
    </source>
</evidence>
<proteinExistence type="predicted"/>
<dbReference type="AlphaFoldDB" id="A0A7J3VTG8"/>